<dbReference type="RefSeq" id="WP_035862991.1">
    <property type="nucleotide sequence ID" value="NZ_KK853997.1"/>
</dbReference>
<keyword evidence="2" id="KW-1185">Reference proteome</keyword>
<reference evidence="1 2" key="1">
    <citation type="submission" date="2014-05" db="EMBL/GenBank/DDBJ databases">
        <title>Draft Genome Sequence of Kitasatospora cheerisanensis KCTC 2395.</title>
        <authorList>
            <person name="Nam D.H."/>
        </authorList>
    </citation>
    <scope>NUCLEOTIDE SEQUENCE [LARGE SCALE GENOMIC DNA]</scope>
    <source>
        <strain evidence="1 2">KCTC 2395</strain>
    </source>
</reference>
<dbReference type="HOGENOM" id="CLU_2208626_0_0_11"/>
<dbReference type="EMBL" id="JNBY01000085">
    <property type="protein sequence ID" value="KDN85316.1"/>
    <property type="molecule type" value="Genomic_DNA"/>
</dbReference>
<dbReference type="PATRIC" id="fig|1348663.4.peg.2788"/>
<organism evidence="1 2">
    <name type="scientific">Kitasatospora cheerisanensis KCTC 2395</name>
    <dbReference type="NCBI Taxonomy" id="1348663"/>
    <lineage>
        <taxon>Bacteria</taxon>
        <taxon>Bacillati</taxon>
        <taxon>Actinomycetota</taxon>
        <taxon>Actinomycetes</taxon>
        <taxon>Kitasatosporales</taxon>
        <taxon>Streptomycetaceae</taxon>
        <taxon>Kitasatospora</taxon>
    </lineage>
</organism>
<protein>
    <submittedName>
        <fullName evidence="1">Uncharacterized protein</fullName>
    </submittedName>
</protein>
<dbReference type="AlphaFoldDB" id="A0A066Z4P1"/>
<evidence type="ECO:0000313" key="2">
    <source>
        <dbReference type="Proteomes" id="UP000027178"/>
    </source>
</evidence>
<evidence type="ECO:0000313" key="1">
    <source>
        <dbReference type="EMBL" id="KDN85316.1"/>
    </source>
</evidence>
<name>A0A066Z4P1_9ACTN</name>
<dbReference type="eggNOG" id="ENOG5032GYB">
    <property type="taxonomic scope" value="Bacteria"/>
</dbReference>
<comment type="caution">
    <text evidence="1">The sequence shown here is derived from an EMBL/GenBank/DDBJ whole genome shotgun (WGS) entry which is preliminary data.</text>
</comment>
<dbReference type="Proteomes" id="UP000027178">
    <property type="component" value="Unassembled WGS sequence"/>
</dbReference>
<sequence length="98" mass="10686">MDVVYASLTRREPGRASPEEAGEVVEVLWAHARPADALQHITARSESDRLDLLLYLLTRHPADGPSTSVATAHALIARGHRNSPLLARRYHAPTPASC</sequence>
<accession>A0A066Z4P1</accession>
<gene>
    <name evidence="1" type="ORF">KCH_28970</name>
</gene>
<proteinExistence type="predicted"/>